<sequence length="386" mass="41594">MEASQSPAPIYSIASLLAAKPETPEPEKSDDVDALQQMIELQHKIMLNAMFPMRPAAMGGNGLFPSMPQAALAAAMASQAFANGPLRNMALQMMGLQGLAAAFMAEGLPELNVDDAGLDSKRNSESPCGPHTPLQQVASMPAAAAAGGGAAAAAIFPCVKCSKLFSSAHALEAHSQTHTHDRQFECKQCGKKFKRSSTLSTHLLIHSDTRPYPCEYCGKRFHQKSDMKKHTYIHTGEKPHKCTVCGKAFSQSSNLITHTRKHTGFKPFACDVCGRTFQRKVDRRRHMETHHPGHIEQLDGQPTVTIPRVDPLTSLGYLTPSSSASSTTTTSNDDVLSRFCLPQQSIIDLRGVLGNELDLSTQDDSGVLNLTVKSEGSPASTDQSII</sequence>
<evidence type="ECO:0000256" key="7">
    <source>
        <dbReference type="ARBA" id="ARBA00023163"/>
    </source>
</evidence>
<evidence type="ECO:0000313" key="9">
    <source>
        <dbReference type="EnsemblMetazoa" id="PPA24037.1"/>
    </source>
</evidence>
<evidence type="ECO:0000256" key="3">
    <source>
        <dbReference type="ARBA" id="ARBA00022737"/>
    </source>
</evidence>
<dbReference type="FunFam" id="3.30.160.60:FF:000432">
    <property type="entry name" value="zinc finger protein Gfi-1b isoform X1"/>
    <property type="match status" value="1"/>
</dbReference>
<comment type="subcellular location">
    <subcellularLocation>
        <location evidence="1">Nucleus</location>
    </subcellularLocation>
</comment>
<dbReference type="AlphaFoldDB" id="A0A2A6C5M3"/>
<dbReference type="GO" id="GO:0000981">
    <property type="term" value="F:DNA-binding transcription factor activity, RNA polymerase II-specific"/>
    <property type="evidence" value="ECO:0000318"/>
    <property type="project" value="GO_Central"/>
</dbReference>
<dbReference type="PROSITE" id="PS50157">
    <property type="entry name" value="ZINC_FINGER_C2H2_2"/>
    <property type="match status" value="5"/>
</dbReference>
<dbReference type="Proteomes" id="UP000005239">
    <property type="component" value="Unassembled WGS sequence"/>
</dbReference>
<dbReference type="GO" id="GO:0000978">
    <property type="term" value="F:RNA polymerase II cis-regulatory region sequence-specific DNA binding"/>
    <property type="evidence" value="ECO:0000318"/>
    <property type="project" value="GO_Central"/>
</dbReference>
<dbReference type="Pfam" id="PF13894">
    <property type="entry name" value="zf-C2H2_4"/>
    <property type="match status" value="1"/>
</dbReference>
<dbReference type="GO" id="GO:0003714">
    <property type="term" value="F:transcription corepressor activity"/>
    <property type="evidence" value="ECO:0007669"/>
    <property type="project" value="EnsemblMetazoa"/>
</dbReference>
<dbReference type="EnsemblMetazoa" id="PPA24037.1">
    <property type="protein sequence ID" value="PPA24037.1"/>
    <property type="gene ID" value="WBGene00113591"/>
</dbReference>
<reference evidence="9" key="2">
    <citation type="submission" date="2022-06" db="UniProtKB">
        <authorList>
            <consortium name="EnsemblMetazoa"/>
        </authorList>
    </citation>
    <scope>IDENTIFICATION</scope>
    <source>
        <strain evidence="9">PS312</strain>
    </source>
</reference>
<dbReference type="FunFam" id="3.30.160.60:FF:000208">
    <property type="entry name" value="zinc finger protein Gfi-1b"/>
    <property type="match status" value="1"/>
</dbReference>
<organism evidence="9 10">
    <name type="scientific">Pristionchus pacificus</name>
    <name type="common">Parasitic nematode worm</name>
    <dbReference type="NCBI Taxonomy" id="54126"/>
    <lineage>
        <taxon>Eukaryota</taxon>
        <taxon>Metazoa</taxon>
        <taxon>Ecdysozoa</taxon>
        <taxon>Nematoda</taxon>
        <taxon>Chromadorea</taxon>
        <taxon>Rhabditida</taxon>
        <taxon>Rhabditina</taxon>
        <taxon>Diplogasteromorpha</taxon>
        <taxon>Diplogasteroidea</taxon>
        <taxon>Neodiplogasteridae</taxon>
        <taxon>Pristionchus</taxon>
    </lineage>
</organism>
<dbReference type="GO" id="GO:0006357">
    <property type="term" value="P:regulation of transcription by RNA polymerase II"/>
    <property type="evidence" value="ECO:0000318"/>
    <property type="project" value="GO_Central"/>
</dbReference>
<evidence type="ECO:0000256" key="1">
    <source>
        <dbReference type="ARBA" id="ARBA00004123"/>
    </source>
</evidence>
<evidence type="ECO:0000256" key="5">
    <source>
        <dbReference type="ARBA" id="ARBA00022833"/>
    </source>
</evidence>
<evidence type="ECO:0000256" key="8">
    <source>
        <dbReference type="ARBA" id="ARBA00023242"/>
    </source>
</evidence>
<dbReference type="GO" id="GO:0001227">
    <property type="term" value="F:DNA-binding transcription repressor activity, RNA polymerase II-specific"/>
    <property type="evidence" value="ECO:0007669"/>
    <property type="project" value="EnsemblMetazoa"/>
</dbReference>
<dbReference type="GO" id="GO:0043059">
    <property type="term" value="P:regulation of forward locomotion"/>
    <property type="evidence" value="ECO:0007669"/>
    <property type="project" value="EnsemblMetazoa"/>
</dbReference>
<keyword evidence="7" id="KW-0804">Transcription</keyword>
<dbReference type="GO" id="GO:0001222">
    <property type="term" value="F:transcription corepressor binding"/>
    <property type="evidence" value="ECO:0007669"/>
    <property type="project" value="EnsemblMetazoa"/>
</dbReference>
<reference evidence="10" key="1">
    <citation type="journal article" date="2008" name="Nat. Genet.">
        <title>The Pristionchus pacificus genome provides a unique perspective on nematode lifestyle and parasitism.</title>
        <authorList>
            <person name="Dieterich C."/>
            <person name="Clifton S.W."/>
            <person name="Schuster L.N."/>
            <person name="Chinwalla A."/>
            <person name="Delehaunty K."/>
            <person name="Dinkelacker I."/>
            <person name="Fulton L."/>
            <person name="Fulton R."/>
            <person name="Godfrey J."/>
            <person name="Minx P."/>
            <person name="Mitreva M."/>
            <person name="Roeseler W."/>
            <person name="Tian H."/>
            <person name="Witte H."/>
            <person name="Yang S.P."/>
            <person name="Wilson R.K."/>
            <person name="Sommer R.J."/>
        </authorList>
    </citation>
    <scope>NUCLEOTIDE SEQUENCE [LARGE SCALE GENOMIC DNA]</scope>
    <source>
        <strain evidence="10">PS312</strain>
    </source>
</reference>
<dbReference type="GO" id="GO:0046929">
    <property type="term" value="P:negative regulation of neurotransmitter secretion"/>
    <property type="evidence" value="ECO:0007669"/>
    <property type="project" value="EnsemblMetazoa"/>
</dbReference>
<keyword evidence="5" id="KW-0862">Zinc</keyword>
<dbReference type="GO" id="GO:0046676">
    <property type="term" value="P:negative regulation of insulin secretion"/>
    <property type="evidence" value="ECO:0007669"/>
    <property type="project" value="EnsemblMetazoa"/>
</dbReference>
<dbReference type="InterPro" id="IPR050331">
    <property type="entry name" value="Zinc_finger"/>
</dbReference>
<dbReference type="GO" id="GO:0043066">
    <property type="term" value="P:negative regulation of apoptotic process"/>
    <property type="evidence" value="ECO:0007669"/>
    <property type="project" value="EnsemblMetazoa"/>
</dbReference>
<keyword evidence="3" id="KW-0677">Repeat</keyword>
<dbReference type="OrthoDB" id="6155966at2759"/>
<dbReference type="GO" id="GO:0005634">
    <property type="term" value="C:nucleus"/>
    <property type="evidence" value="ECO:0007669"/>
    <property type="project" value="UniProtKB-SubCell"/>
</dbReference>
<keyword evidence="4" id="KW-0863">Zinc-finger</keyword>
<dbReference type="GO" id="GO:0043058">
    <property type="term" value="P:regulation of backward locomotion"/>
    <property type="evidence" value="ECO:0007669"/>
    <property type="project" value="EnsemblMetazoa"/>
</dbReference>
<accession>A0A2A6C5M3</accession>
<accession>A0A8R1YLJ1</accession>
<gene>
    <name evidence="9" type="primary">WBGene00113591</name>
</gene>
<dbReference type="FunFam" id="3.30.160.60:FF:000446">
    <property type="entry name" value="Zinc finger protein"/>
    <property type="match status" value="1"/>
</dbReference>
<name>A0A2A6C5M3_PRIPA</name>
<dbReference type="InterPro" id="IPR013087">
    <property type="entry name" value="Znf_C2H2_type"/>
</dbReference>
<evidence type="ECO:0000313" key="10">
    <source>
        <dbReference type="Proteomes" id="UP000005239"/>
    </source>
</evidence>
<evidence type="ECO:0000256" key="4">
    <source>
        <dbReference type="ARBA" id="ARBA00022771"/>
    </source>
</evidence>
<dbReference type="SUPFAM" id="SSF57667">
    <property type="entry name" value="beta-beta-alpha zinc fingers"/>
    <property type="match status" value="3"/>
</dbReference>
<dbReference type="FunFam" id="3.30.160.60:FF:000245">
    <property type="entry name" value="zinc finger protein Gfi-1"/>
    <property type="match status" value="1"/>
</dbReference>
<dbReference type="GO" id="GO:0045664">
    <property type="term" value="P:regulation of neuron differentiation"/>
    <property type="evidence" value="ECO:0007669"/>
    <property type="project" value="EnsemblMetazoa"/>
</dbReference>
<evidence type="ECO:0000256" key="2">
    <source>
        <dbReference type="ARBA" id="ARBA00022723"/>
    </source>
</evidence>
<dbReference type="InterPro" id="IPR036236">
    <property type="entry name" value="Znf_C2H2_sf"/>
</dbReference>
<proteinExistence type="predicted"/>
<keyword evidence="2" id="KW-0479">Metal-binding</keyword>
<dbReference type="PROSITE" id="PS00028">
    <property type="entry name" value="ZINC_FINGER_C2H2_1"/>
    <property type="match status" value="4"/>
</dbReference>
<dbReference type="PANTHER" id="PTHR16515:SF54">
    <property type="entry name" value="GROWTH FACTOR-INDEPENDENT 1B TRANSCRIPTION REPRESSOR"/>
    <property type="match status" value="1"/>
</dbReference>
<protein>
    <submittedName>
        <fullName evidence="9">Pag-3</fullName>
    </submittedName>
</protein>
<dbReference type="SMART" id="SM00355">
    <property type="entry name" value="ZnF_C2H2"/>
    <property type="match status" value="5"/>
</dbReference>
<dbReference type="Pfam" id="PF00096">
    <property type="entry name" value="zf-C2H2"/>
    <property type="match status" value="4"/>
</dbReference>
<keyword evidence="6" id="KW-0805">Transcription regulation</keyword>
<evidence type="ECO:0000256" key="6">
    <source>
        <dbReference type="ARBA" id="ARBA00023015"/>
    </source>
</evidence>
<dbReference type="PANTHER" id="PTHR16515">
    <property type="entry name" value="PR DOMAIN ZINC FINGER PROTEIN"/>
    <property type="match status" value="1"/>
</dbReference>
<keyword evidence="10" id="KW-1185">Reference proteome</keyword>
<keyword evidence="8" id="KW-0539">Nucleus</keyword>
<dbReference type="Gene3D" id="3.30.160.60">
    <property type="entry name" value="Classic Zinc Finger"/>
    <property type="match status" value="4"/>
</dbReference>
<dbReference type="GO" id="GO:0008270">
    <property type="term" value="F:zinc ion binding"/>
    <property type="evidence" value="ECO:0007669"/>
    <property type="project" value="UniProtKB-KW"/>
</dbReference>